<dbReference type="InterPro" id="IPR029032">
    <property type="entry name" value="AhpD-like"/>
</dbReference>
<sequence length="129" mass="13607">MIRQDAQYQKGLELIERLHGGHTGGERVAAVADISPDFADMTIAWATGHILSRPGLDLATRELILVAACATQGFAQVQLVAHAEAALRAGATRQQIHETILQLTFYAGGPAVSNALVALKEVLAEPAAV</sequence>
<dbReference type="PANTHER" id="PTHR33570">
    <property type="entry name" value="4-CARBOXYMUCONOLACTONE DECARBOXYLASE FAMILY PROTEIN"/>
    <property type="match status" value="1"/>
</dbReference>
<dbReference type="EMBL" id="CP043473">
    <property type="protein sequence ID" value="QEL57262.1"/>
    <property type="molecule type" value="Genomic_DNA"/>
</dbReference>
<dbReference type="Proteomes" id="UP000322079">
    <property type="component" value="Chromosome"/>
</dbReference>
<keyword evidence="3" id="KW-1185">Reference proteome</keyword>
<dbReference type="AlphaFoldDB" id="A0A5C1DKT8"/>
<dbReference type="SUPFAM" id="SSF69118">
    <property type="entry name" value="AhpD-like"/>
    <property type="match status" value="1"/>
</dbReference>
<dbReference type="Gene3D" id="1.20.1290.10">
    <property type="entry name" value="AhpD-like"/>
    <property type="match status" value="1"/>
</dbReference>
<evidence type="ECO:0000259" key="1">
    <source>
        <dbReference type="Pfam" id="PF02627"/>
    </source>
</evidence>
<proteinExistence type="predicted"/>
<dbReference type="GO" id="GO:0051920">
    <property type="term" value="F:peroxiredoxin activity"/>
    <property type="evidence" value="ECO:0007669"/>
    <property type="project" value="InterPro"/>
</dbReference>
<dbReference type="PANTHER" id="PTHR33570:SF10">
    <property type="entry name" value="GAMMA-CARBOXYMUCONOLACTONE DECARBOXYLASE"/>
    <property type="match status" value="1"/>
</dbReference>
<protein>
    <submittedName>
        <fullName evidence="2">Carboxymuconolactone decarboxylase family protein</fullName>
    </submittedName>
</protein>
<dbReference type="Pfam" id="PF02627">
    <property type="entry name" value="CMD"/>
    <property type="match status" value="1"/>
</dbReference>
<dbReference type="InterPro" id="IPR003779">
    <property type="entry name" value="CMD-like"/>
</dbReference>
<reference evidence="2 3" key="1">
    <citation type="submission" date="2019-08" db="EMBL/GenBank/DDBJ databases">
        <title>Chromobacterium paludis, a novel bacterium isolated from a Maryland marsh pond.</title>
        <authorList>
            <person name="Blackburn M.B."/>
            <person name="Gundersen-Rindal D.E."/>
        </authorList>
    </citation>
    <scope>NUCLEOTIDE SEQUENCE [LARGE SCALE GENOMIC DNA]</scope>
    <source>
        <strain evidence="3">IIBBL 257-1</strain>
    </source>
</reference>
<name>A0A5C1DKT8_9NEIS</name>
<organism evidence="2 3">
    <name type="scientific">Chromobacterium paludis</name>
    <dbReference type="NCBI Taxonomy" id="2605945"/>
    <lineage>
        <taxon>Bacteria</taxon>
        <taxon>Pseudomonadati</taxon>
        <taxon>Pseudomonadota</taxon>
        <taxon>Betaproteobacteria</taxon>
        <taxon>Neisseriales</taxon>
        <taxon>Chromobacteriaceae</taxon>
        <taxon>Chromobacterium</taxon>
    </lineage>
</organism>
<evidence type="ECO:0000313" key="3">
    <source>
        <dbReference type="Proteomes" id="UP000322079"/>
    </source>
</evidence>
<gene>
    <name evidence="2" type="ORF">FYK34_17675</name>
</gene>
<dbReference type="InterPro" id="IPR052512">
    <property type="entry name" value="4CMD/NDH-1_regulator"/>
</dbReference>
<accession>A0A5C1DKT8</accession>
<evidence type="ECO:0000313" key="2">
    <source>
        <dbReference type="EMBL" id="QEL57262.1"/>
    </source>
</evidence>
<feature type="domain" description="Carboxymuconolactone decarboxylase-like" evidence="1">
    <location>
        <begin position="36"/>
        <end position="121"/>
    </location>
</feature>
<dbReference type="KEGG" id="chrm:FYK34_17675"/>
<dbReference type="RefSeq" id="WP_149298746.1">
    <property type="nucleotide sequence ID" value="NZ_CP043473.1"/>
</dbReference>